<dbReference type="EMBL" id="JALKFT010000027">
    <property type="protein sequence ID" value="MCK9878158.1"/>
    <property type="molecule type" value="Genomic_DNA"/>
</dbReference>
<dbReference type="RefSeq" id="WP_248826293.1">
    <property type="nucleotide sequence ID" value="NZ_JALKFT010000027.1"/>
</dbReference>
<keyword evidence="1" id="KW-0805">Transcription regulation</keyword>
<dbReference type="InterPro" id="IPR023772">
    <property type="entry name" value="DNA-bd_HTH_TetR-type_CS"/>
</dbReference>
<evidence type="ECO:0000256" key="4">
    <source>
        <dbReference type="PROSITE-ProRule" id="PRU00335"/>
    </source>
</evidence>
<dbReference type="SUPFAM" id="SSF46689">
    <property type="entry name" value="Homeodomain-like"/>
    <property type="match status" value="1"/>
</dbReference>
<comment type="caution">
    <text evidence="6">The sequence shown here is derived from an EMBL/GenBank/DDBJ whole genome shotgun (WGS) entry which is preliminary data.</text>
</comment>
<dbReference type="Gene3D" id="1.10.357.10">
    <property type="entry name" value="Tetracycline Repressor, domain 2"/>
    <property type="match status" value="1"/>
</dbReference>
<dbReference type="InterPro" id="IPR009057">
    <property type="entry name" value="Homeodomain-like_sf"/>
</dbReference>
<dbReference type="PANTHER" id="PTHR30055:SF234">
    <property type="entry name" value="HTH-TYPE TRANSCRIPTIONAL REGULATOR BETI"/>
    <property type="match status" value="1"/>
</dbReference>
<dbReference type="PANTHER" id="PTHR30055">
    <property type="entry name" value="HTH-TYPE TRANSCRIPTIONAL REGULATOR RUTR"/>
    <property type="match status" value="1"/>
</dbReference>
<dbReference type="PRINTS" id="PR00455">
    <property type="entry name" value="HTHTETR"/>
</dbReference>
<dbReference type="InterPro" id="IPR001647">
    <property type="entry name" value="HTH_TetR"/>
</dbReference>
<evidence type="ECO:0000256" key="3">
    <source>
        <dbReference type="ARBA" id="ARBA00023163"/>
    </source>
</evidence>
<evidence type="ECO:0000259" key="5">
    <source>
        <dbReference type="PROSITE" id="PS50977"/>
    </source>
</evidence>
<dbReference type="Pfam" id="PF00440">
    <property type="entry name" value="TetR_N"/>
    <property type="match status" value="1"/>
</dbReference>
<sequence>MDTAASSLRERSKARRRHSIQRAAIRLFAEHGYDGTTIADVAEAAEVAPRTVSMYFPNKIDIAMSASNDMSARLTATFRANPRLPFTDVIDLWLVDVVESLDVDLAVSMAAMFDTNPPLRAVSTAHIMEATGLSTPALVAQLGLAADDPLIAIVYAAVSSAITEYIASVLTSGGTRVMHDQFVRYLRAVIGAARPG</sequence>
<feature type="DNA-binding region" description="H-T-H motif" evidence="4">
    <location>
        <begin position="37"/>
        <end position="56"/>
    </location>
</feature>
<dbReference type="Gene3D" id="1.10.10.60">
    <property type="entry name" value="Homeodomain-like"/>
    <property type="match status" value="1"/>
</dbReference>
<accession>A0ABT0K300</accession>
<evidence type="ECO:0000256" key="1">
    <source>
        <dbReference type="ARBA" id="ARBA00023015"/>
    </source>
</evidence>
<gene>
    <name evidence="6" type="ORF">MXD59_20705</name>
</gene>
<dbReference type="PROSITE" id="PS01081">
    <property type="entry name" value="HTH_TETR_1"/>
    <property type="match status" value="1"/>
</dbReference>
<keyword evidence="2 4" id="KW-0238">DNA-binding</keyword>
<reference evidence="6 7" key="1">
    <citation type="submission" date="2022-04" db="EMBL/GenBank/DDBJ databases">
        <title>Genome diversity in the genus Frankia.</title>
        <authorList>
            <person name="Carlos-Shanley C."/>
            <person name="Hahn D."/>
        </authorList>
    </citation>
    <scope>NUCLEOTIDE SEQUENCE [LARGE SCALE GENOMIC DNA]</scope>
    <source>
        <strain evidence="6 7">Ag45/Mut15</strain>
    </source>
</reference>
<dbReference type="InterPro" id="IPR050109">
    <property type="entry name" value="HTH-type_TetR-like_transc_reg"/>
</dbReference>
<dbReference type="PROSITE" id="PS50977">
    <property type="entry name" value="HTH_TETR_2"/>
    <property type="match status" value="1"/>
</dbReference>
<feature type="domain" description="HTH tetR-type" evidence="5">
    <location>
        <begin position="14"/>
        <end position="74"/>
    </location>
</feature>
<evidence type="ECO:0000313" key="7">
    <source>
        <dbReference type="Proteomes" id="UP001201873"/>
    </source>
</evidence>
<protein>
    <submittedName>
        <fullName evidence="6">TetR/AcrR family transcriptional regulator</fullName>
    </submittedName>
</protein>
<keyword evidence="3" id="KW-0804">Transcription</keyword>
<organism evidence="6 7">
    <name type="scientific">Frankia umida</name>
    <dbReference type="NCBI Taxonomy" id="573489"/>
    <lineage>
        <taxon>Bacteria</taxon>
        <taxon>Bacillati</taxon>
        <taxon>Actinomycetota</taxon>
        <taxon>Actinomycetes</taxon>
        <taxon>Frankiales</taxon>
        <taxon>Frankiaceae</taxon>
        <taxon>Frankia</taxon>
    </lineage>
</organism>
<evidence type="ECO:0000313" key="6">
    <source>
        <dbReference type="EMBL" id="MCK9878158.1"/>
    </source>
</evidence>
<evidence type="ECO:0000256" key="2">
    <source>
        <dbReference type="ARBA" id="ARBA00023125"/>
    </source>
</evidence>
<dbReference type="Proteomes" id="UP001201873">
    <property type="component" value="Unassembled WGS sequence"/>
</dbReference>
<name>A0ABT0K300_9ACTN</name>
<keyword evidence="7" id="KW-1185">Reference proteome</keyword>
<proteinExistence type="predicted"/>